<gene>
    <name evidence="2" type="ORF">R3P38DRAFT_2495589</name>
</gene>
<accession>A0AAW0E3W0</accession>
<evidence type="ECO:0000256" key="1">
    <source>
        <dbReference type="SAM" id="Phobius"/>
    </source>
</evidence>
<keyword evidence="1" id="KW-0472">Membrane</keyword>
<dbReference type="Proteomes" id="UP001362999">
    <property type="component" value="Unassembled WGS sequence"/>
</dbReference>
<comment type="caution">
    <text evidence="2">The sequence shown here is derived from an EMBL/GenBank/DDBJ whole genome shotgun (WGS) entry which is preliminary data.</text>
</comment>
<keyword evidence="3" id="KW-1185">Reference proteome</keyword>
<feature type="transmembrane region" description="Helical" evidence="1">
    <location>
        <begin position="53"/>
        <end position="77"/>
    </location>
</feature>
<dbReference type="AlphaFoldDB" id="A0AAW0E3W0"/>
<sequence>MNGYERRYESSRNREYKGSAKKTPFFITFAHSPRSSVTHLCLVPNSFHLFTVVVHYTFTLATMFFSFALLATVTLVASAAPTFKRQDACPLQNLQGLSVTAYADSKLKTRWDLFTTSSGLIEQGDLAWLSHFQPNDNEIFTAAVGSQPDLFTFQRRNAQSIGVSGSKLLASATPTVFRVSCGSCDDFATDDQLAAYGCTFELTDGLNGTGECITFEANRSVVQLQDCESGNAGQQMTIFSA</sequence>
<proteinExistence type="predicted"/>
<keyword evidence="1" id="KW-1133">Transmembrane helix</keyword>
<reference evidence="2 3" key="1">
    <citation type="journal article" date="2024" name="J Genomics">
        <title>Draft genome sequencing and assembly of Favolaschia claudopus CIRM-BRFM 2984 isolated from oak limbs.</title>
        <authorList>
            <person name="Navarro D."/>
            <person name="Drula E."/>
            <person name="Chaduli D."/>
            <person name="Cazenave R."/>
            <person name="Ahrendt S."/>
            <person name="Wang J."/>
            <person name="Lipzen A."/>
            <person name="Daum C."/>
            <person name="Barry K."/>
            <person name="Grigoriev I.V."/>
            <person name="Favel A."/>
            <person name="Rosso M.N."/>
            <person name="Martin F."/>
        </authorList>
    </citation>
    <scope>NUCLEOTIDE SEQUENCE [LARGE SCALE GENOMIC DNA]</scope>
    <source>
        <strain evidence="2 3">CIRM-BRFM 2984</strain>
    </source>
</reference>
<protein>
    <submittedName>
        <fullName evidence="2">Uncharacterized protein</fullName>
    </submittedName>
</protein>
<evidence type="ECO:0000313" key="3">
    <source>
        <dbReference type="Proteomes" id="UP001362999"/>
    </source>
</evidence>
<keyword evidence="1" id="KW-0812">Transmembrane</keyword>
<name>A0AAW0E3W0_9AGAR</name>
<dbReference type="EMBL" id="JAWWNJ010000003">
    <property type="protein sequence ID" value="KAK7059894.1"/>
    <property type="molecule type" value="Genomic_DNA"/>
</dbReference>
<organism evidence="2 3">
    <name type="scientific">Favolaschia claudopus</name>
    <dbReference type="NCBI Taxonomy" id="2862362"/>
    <lineage>
        <taxon>Eukaryota</taxon>
        <taxon>Fungi</taxon>
        <taxon>Dikarya</taxon>
        <taxon>Basidiomycota</taxon>
        <taxon>Agaricomycotina</taxon>
        <taxon>Agaricomycetes</taxon>
        <taxon>Agaricomycetidae</taxon>
        <taxon>Agaricales</taxon>
        <taxon>Marasmiineae</taxon>
        <taxon>Mycenaceae</taxon>
        <taxon>Favolaschia</taxon>
    </lineage>
</organism>
<evidence type="ECO:0000313" key="2">
    <source>
        <dbReference type="EMBL" id="KAK7059894.1"/>
    </source>
</evidence>